<protein>
    <submittedName>
        <fullName evidence="1">Uncharacterized protein</fullName>
    </submittedName>
</protein>
<sequence>MSASGGILFSKQPLTKVQNKQKYKITIRQRLLLRLRRIAMTRSTLFVRSGQANNMDGNYKMGTDVHGFLTRMGTDKTPEYQL</sequence>
<accession>A0A1J4RT74</accession>
<evidence type="ECO:0000313" key="1">
    <source>
        <dbReference type="EMBL" id="OIN90240.1"/>
    </source>
</evidence>
<dbReference type="Proteomes" id="UP000182753">
    <property type="component" value="Unassembled WGS sequence"/>
</dbReference>
<proteinExistence type="predicted"/>
<evidence type="ECO:0000313" key="2">
    <source>
        <dbReference type="Proteomes" id="UP000182753"/>
    </source>
</evidence>
<dbReference type="AlphaFoldDB" id="A0A1J4RT74"/>
<gene>
    <name evidence="1" type="ORF">AUJ40_00210</name>
</gene>
<reference evidence="1 2" key="1">
    <citation type="journal article" date="2016" name="Environ. Microbiol.">
        <title>Genomic resolution of a cold subsurface aquifer community provides metabolic insights for novel microbes adapted to high CO concentrations.</title>
        <authorList>
            <person name="Probst A.J."/>
            <person name="Castelle C.J."/>
            <person name="Singh A."/>
            <person name="Brown C.T."/>
            <person name="Anantharaman K."/>
            <person name="Sharon I."/>
            <person name="Hug L.A."/>
            <person name="Burstein D."/>
            <person name="Emerson J.B."/>
            <person name="Thomas B.C."/>
            <person name="Banfield J.F."/>
        </authorList>
    </citation>
    <scope>NUCLEOTIDE SEQUENCE [LARGE SCALE GENOMIC DNA]</scope>
    <source>
        <strain evidence="1">CG1_02_42_45</strain>
    </source>
</reference>
<name>A0A1J4RT74_9BACT</name>
<comment type="caution">
    <text evidence="1">The sequence shown here is derived from an EMBL/GenBank/DDBJ whole genome shotgun (WGS) entry which is preliminary data.</text>
</comment>
<dbReference type="EMBL" id="MNUJ01000004">
    <property type="protein sequence ID" value="OIN90240.1"/>
    <property type="molecule type" value="Genomic_DNA"/>
</dbReference>
<organism evidence="1 2">
    <name type="scientific">Candidatus Berkelbacteria bacterium CG1_02_42_45</name>
    <dbReference type="NCBI Taxonomy" id="1805036"/>
    <lineage>
        <taxon>Bacteria</taxon>
        <taxon>Candidatus Berkelbacteria</taxon>
    </lineage>
</organism>